<dbReference type="InterPro" id="IPR003615">
    <property type="entry name" value="HNH_nuc"/>
</dbReference>
<protein>
    <submittedName>
        <fullName evidence="2">Uncharacterized protein</fullName>
    </submittedName>
</protein>
<dbReference type="AlphaFoldDB" id="A0A6C7E4X5"/>
<sequence>MNHDRADAAWAVAVGADADSLERAGLDEVLVAIRLARSRLDAVELRVSRRLRYLAEQGRSEHAERAIADTTGRSHRDARDVTARDELCDDHPELADALDAGQLTAAHLDAIHAAARNLPEAVRSEYLAHTDELMERAAHVSLDAFQRECRALAKHCLAQSRRDADVDELEQQRAASKVRRWVDRSTGMHHTLLELDPVRDAKLDAAINRELARLRATDRTAHAPWQQVMVDATLNVLTGDVTEQVAPSGDGAVAHRRVVDRVPEITLVVELLHLVDLAESSGLCETDNGVPIPASTVRRLCCDAEIIPVVMDGPSTVLDEGRSKRTATRDQRRALRAVHRTCAHPGCTVGFDACRIHHVAHWLEHHGPTDFRNLLPLCERHHHLVHEGNWTLTLDEHRIATWTRPDGVIHHRGSTVDRRTESIGAPDERRRRESRADEQLAMI</sequence>
<name>A0A6C7E4X5_ILUCY</name>
<dbReference type="Gene3D" id="1.10.30.50">
    <property type="match status" value="1"/>
</dbReference>
<feature type="region of interest" description="Disordered" evidence="1">
    <location>
        <begin position="413"/>
        <end position="443"/>
    </location>
</feature>
<dbReference type="CDD" id="cd00085">
    <property type="entry name" value="HNHc"/>
    <property type="match status" value="1"/>
</dbReference>
<reference evidence="2 3" key="1">
    <citation type="journal article" date="2013" name="Int. J. Syst. Evol. Microbiol.">
        <title>Ilumatobacter nonamiense sp. nov. and Ilumatobacter coccineum sp. nov., isolated from seashore sand.</title>
        <authorList>
            <person name="Matsumoto A."/>
            <person name="Kasai H."/>
            <person name="Matsuo Y."/>
            <person name="Shizuri Y."/>
            <person name="Ichikawa N."/>
            <person name="Fujita N."/>
            <person name="Omura S."/>
            <person name="Takahashi Y."/>
        </authorList>
    </citation>
    <scope>NUCLEOTIDE SEQUENCE [LARGE SCALE GENOMIC DNA]</scope>
    <source>
        <strain evidence="3">NBRC 103263 / KCTC 29153 / YM16-304</strain>
    </source>
</reference>
<dbReference type="EMBL" id="AP012057">
    <property type="protein sequence ID" value="BAN00389.1"/>
    <property type="molecule type" value="Genomic_DNA"/>
</dbReference>
<dbReference type="KEGG" id="aym:YM304_00750"/>
<evidence type="ECO:0000256" key="1">
    <source>
        <dbReference type="SAM" id="MobiDB-lite"/>
    </source>
</evidence>
<gene>
    <name evidence="2" type="ORF">YM304_00750</name>
</gene>
<accession>A0A6C7E4X5</accession>
<dbReference type="Proteomes" id="UP000011863">
    <property type="component" value="Chromosome"/>
</dbReference>
<dbReference type="RefSeq" id="WP_015439637.1">
    <property type="nucleotide sequence ID" value="NC_020520.1"/>
</dbReference>
<keyword evidence="3" id="KW-1185">Reference proteome</keyword>
<dbReference type="OrthoDB" id="5177627at2"/>
<proteinExistence type="predicted"/>
<feature type="compositionally biased region" description="Basic and acidic residues" evidence="1">
    <location>
        <begin position="414"/>
        <end position="443"/>
    </location>
</feature>
<evidence type="ECO:0000313" key="3">
    <source>
        <dbReference type="Proteomes" id="UP000011863"/>
    </source>
</evidence>
<organism evidence="2 3">
    <name type="scientific">Ilumatobacter coccineus (strain NBRC 103263 / KCTC 29153 / YM16-304)</name>
    <dbReference type="NCBI Taxonomy" id="1313172"/>
    <lineage>
        <taxon>Bacteria</taxon>
        <taxon>Bacillati</taxon>
        <taxon>Actinomycetota</taxon>
        <taxon>Acidimicrobiia</taxon>
        <taxon>Acidimicrobiales</taxon>
        <taxon>Ilumatobacteraceae</taxon>
        <taxon>Ilumatobacter</taxon>
    </lineage>
</organism>
<evidence type="ECO:0000313" key="2">
    <source>
        <dbReference type="EMBL" id="BAN00389.1"/>
    </source>
</evidence>